<organism evidence="2">
    <name type="scientific">marine metagenome</name>
    <dbReference type="NCBI Taxonomy" id="408172"/>
    <lineage>
        <taxon>unclassified sequences</taxon>
        <taxon>metagenomes</taxon>
        <taxon>ecological metagenomes</taxon>
    </lineage>
</organism>
<dbReference type="EMBL" id="UINC01003062">
    <property type="protein sequence ID" value="SVA02978.1"/>
    <property type="molecule type" value="Genomic_DNA"/>
</dbReference>
<evidence type="ECO:0000313" key="2">
    <source>
        <dbReference type="EMBL" id="SVA02978.1"/>
    </source>
</evidence>
<feature type="transmembrane region" description="Helical" evidence="1">
    <location>
        <begin position="76"/>
        <end position="94"/>
    </location>
</feature>
<gene>
    <name evidence="2" type="ORF">METZ01_LOCUS55832</name>
</gene>
<name>A0A381SI64_9ZZZZ</name>
<keyword evidence="1" id="KW-0472">Membrane</keyword>
<keyword evidence="1" id="KW-1133">Transmembrane helix</keyword>
<protein>
    <submittedName>
        <fullName evidence="2">Uncharacterized protein</fullName>
    </submittedName>
</protein>
<evidence type="ECO:0000256" key="1">
    <source>
        <dbReference type="SAM" id="Phobius"/>
    </source>
</evidence>
<sequence>MAEEVVTKKVSLEVDITGSSSVDEPNRFQKWIEMAQAIDSWRIFPRAFLTTYIVLLYKVTVWFMGLDEPSFEQSGLVSIVVGAGAAWFGLYAGTSGPRASKGDR</sequence>
<dbReference type="AlphaFoldDB" id="A0A381SI64"/>
<feature type="transmembrane region" description="Helical" evidence="1">
    <location>
        <begin position="43"/>
        <end position="64"/>
    </location>
</feature>
<accession>A0A381SI64</accession>
<reference evidence="2" key="1">
    <citation type="submission" date="2018-05" db="EMBL/GenBank/DDBJ databases">
        <authorList>
            <person name="Lanie J.A."/>
            <person name="Ng W.-L."/>
            <person name="Kazmierczak K.M."/>
            <person name="Andrzejewski T.M."/>
            <person name="Davidsen T.M."/>
            <person name="Wayne K.J."/>
            <person name="Tettelin H."/>
            <person name="Glass J.I."/>
            <person name="Rusch D."/>
            <person name="Podicherti R."/>
            <person name="Tsui H.-C.T."/>
            <person name="Winkler M.E."/>
        </authorList>
    </citation>
    <scope>NUCLEOTIDE SEQUENCE</scope>
</reference>
<keyword evidence="1" id="KW-0812">Transmembrane</keyword>
<proteinExistence type="predicted"/>